<evidence type="ECO:0000256" key="1">
    <source>
        <dbReference type="PROSITE-ProRule" id="PRU00176"/>
    </source>
</evidence>
<dbReference type="PROSITE" id="PS50102">
    <property type="entry name" value="RRM"/>
    <property type="match status" value="4"/>
</dbReference>
<dbReference type="InParanoid" id="A0A2V0NP45"/>
<accession>A0A2V0NP45</accession>
<feature type="compositionally biased region" description="Low complexity" evidence="2">
    <location>
        <begin position="22"/>
        <end position="34"/>
    </location>
</feature>
<proteinExistence type="predicted"/>
<reference evidence="4 5" key="1">
    <citation type="journal article" date="2018" name="Sci. Rep.">
        <title>Raphidocelis subcapitata (=Pseudokirchneriella subcapitata) provides an insight into genome evolution and environmental adaptations in the Sphaeropleales.</title>
        <authorList>
            <person name="Suzuki S."/>
            <person name="Yamaguchi H."/>
            <person name="Nakajima N."/>
            <person name="Kawachi M."/>
        </authorList>
    </citation>
    <scope>NUCLEOTIDE SEQUENCE [LARGE SCALE GENOMIC DNA]</scope>
    <source>
        <strain evidence="4 5">NIES-35</strain>
    </source>
</reference>
<keyword evidence="5" id="KW-1185">Reference proteome</keyword>
<name>A0A2V0NP45_9CHLO</name>
<dbReference type="GO" id="GO:0003723">
    <property type="term" value="F:RNA binding"/>
    <property type="evidence" value="ECO:0007669"/>
    <property type="project" value="UniProtKB-UniRule"/>
</dbReference>
<protein>
    <recommendedName>
        <fullName evidence="3">RRM domain-containing protein</fullName>
    </recommendedName>
</protein>
<evidence type="ECO:0000313" key="4">
    <source>
        <dbReference type="EMBL" id="GBF89388.1"/>
    </source>
</evidence>
<dbReference type="EMBL" id="BDRX01000010">
    <property type="protein sequence ID" value="GBF89388.1"/>
    <property type="molecule type" value="Genomic_DNA"/>
</dbReference>
<evidence type="ECO:0000256" key="2">
    <source>
        <dbReference type="SAM" id="MobiDB-lite"/>
    </source>
</evidence>
<comment type="caution">
    <text evidence="4">The sequence shown here is derived from an EMBL/GenBank/DDBJ whole genome shotgun (WGS) entry which is preliminary data.</text>
</comment>
<dbReference type="InterPro" id="IPR035979">
    <property type="entry name" value="RBD_domain_sf"/>
</dbReference>
<dbReference type="InterPro" id="IPR012677">
    <property type="entry name" value="Nucleotide-bd_a/b_plait_sf"/>
</dbReference>
<dbReference type="Proteomes" id="UP000247498">
    <property type="component" value="Unassembled WGS sequence"/>
</dbReference>
<feature type="domain" description="RRM" evidence="3">
    <location>
        <begin position="134"/>
        <end position="215"/>
    </location>
</feature>
<dbReference type="OrthoDB" id="410044at2759"/>
<feature type="domain" description="RRM" evidence="3">
    <location>
        <begin position="39"/>
        <end position="120"/>
    </location>
</feature>
<dbReference type="InterPro" id="IPR000504">
    <property type="entry name" value="RRM_dom"/>
</dbReference>
<organism evidence="4 5">
    <name type="scientific">Raphidocelis subcapitata</name>
    <dbReference type="NCBI Taxonomy" id="307507"/>
    <lineage>
        <taxon>Eukaryota</taxon>
        <taxon>Viridiplantae</taxon>
        <taxon>Chlorophyta</taxon>
        <taxon>core chlorophytes</taxon>
        <taxon>Chlorophyceae</taxon>
        <taxon>CS clade</taxon>
        <taxon>Sphaeropleales</taxon>
        <taxon>Selenastraceae</taxon>
        <taxon>Raphidocelis</taxon>
    </lineage>
</organism>
<feature type="region of interest" description="Disordered" evidence="2">
    <location>
        <begin position="608"/>
        <end position="650"/>
    </location>
</feature>
<feature type="compositionally biased region" description="Low complexity" evidence="2">
    <location>
        <begin position="627"/>
        <end position="642"/>
    </location>
</feature>
<dbReference type="Gene3D" id="3.30.70.330">
    <property type="match status" value="4"/>
</dbReference>
<feature type="domain" description="RRM" evidence="3">
    <location>
        <begin position="245"/>
        <end position="327"/>
    </location>
</feature>
<feature type="region of interest" description="Disordered" evidence="2">
    <location>
        <begin position="333"/>
        <end position="360"/>
    </location>
</feature>
<gene>
    <name evidence="4" type="ORF">Rsub_01960</name>
</gene>
<feature type="compositionally biased region" description="Low complexity" evidence="2">
    <location>
        <begin position="343"/>
        <end position="360"/>
    </location>
</feature>
<evidence type="ECO:0000259" key="3">
    <source>
        <dbReference type="PROSITE" id="PS50102"/>
    </source>
</evidence>
<evidence type="ECO:0000313" key="5">
    <source>
        <dbReference type="Proteomes" id="UP000247498"/>
    </source>
</evidence>
<dbReference type="SUPFAM" id="SSF54928">
    <property type="entry name" value="RNA-binding domain, RBD"/>
    <property type="match status" value="3"/>
</dbReference>
<dbReference type="SMART" id="SM00360">
    <property type="entry name" value="RRM"/>
    <property type="match status" value="4"/>
</dbReference>
<feature type="compositionally biased region" description="Basic and acidic residues" evidence="2">
    <location>
        <begin position="1"/>
        <end position="17"/>
    </location>
</feature>
<feature type="region of interest" description="Disordered" evidence="2">
    <location>
        <begin position="1"/>
        <end position="34"/>
    </location>
</feature>
<dbReference type="PANTHER" id="PTHR15241">
    <property type="entry name" value="TRANSFORMER-2-RELATED"/>
    <property type="match status" value="1"/>
</dbReference>
<dbReference type="PANTHER" id="PTHR15241:SF304">
    <property type="entry name" value="RRM DOMAIN-CONTAINING PROTEIN"/>
    <property type="match status" value="1"/>
</dbReference>
<sequence>MDHPHASAAARLERQDSGEECAPGAAAPSGRGRPPSQLVRLYVAGLPKSMTEGQLKRMFEQWGFVRDVSILRERVLGLSRGCAFVGFACVEEAEAAIAHLNNRLRLPGALAPLEVRLARSRVFIPAGSGPEDNRQLFFSRAPACASESDVVALFNSYGVVEGINLFHDQETRTSKGCGLIAMATRAQAVAAMAALDEAHVMEGGAAPLSVKWADTDLRARRNSRSAKEDAPTPAAAAAGDRADDRTLFFARVSRSADDQAVQALFSTFGRVSSVTLFRAFQAASSTKGCGLVVMGSADEATAAIWGLHESHVWEGMSQPMVVRWMDSALQRRRREEHALMRQGGTSTPASASASPRSGASPTRGILAYGYASSLAGGSGPAVAAPPPGCAPDAYRLFVGNLPSCFSVEELRPLFEAIGPVAELTLADSAAGDPRRSAFCWFYSSADADAAVAQLHGRVVYDPTGAPPCPLVVRPVVAAAPPPPAPQPPPPPPPLLQRVPAAAGGWGALGVVAPGGAGAAGPLAEALGRGARPAAWLAHPVARAPPPLGAAPVAAAPLACASAPMAPASSAACQLAVPQPVTSSAYALMPVEAAAAWDTAAPLQLQALPTGPAVPQHQPTRPQPMQQPQPRQHQQQQQHQQPQGDHGSGDSGFVAVQLQLHHAQLHVVLPHIASIQAASSAQLSTHAVAPGVFCLCITGGAPAVETAGHMLNSILLNSA</sequence>
<keyword evidence="1" id="KW-0694">RNA-binding</keyword>
<dbReference type="AlphaFoldDB" id="A0A2V0NP45"/>
<dbReference type="FunCoup" id="A0A2V0NP45">
    <property type="interactions" value="508"/>
</dbReference>
<feature type="domain" description="RRM" evidence="3">
    <location>
        <begin position="394"/>
        <end position="464"/>
    </location>
</feature>
<dbReference type="Pfam" id="PF00076">
    <property type="entry name" value="RRM_1"/>
    <property type="match status" value="4"/>
</dbReference>